<evidence type="ECO:0000256" key="7">
    <source>
        <dbReference type="ARBA" id="ARBA00078960"/>
    </source>
</evidence>
<keyword evidence="12" id="KW-1185">Reference proteome</keyword>
<dbReference type="AlphaFoldDB" id="A0A1G4K6R7"/>
<dbReference type="EMBL" id="LT598452">
    <property type="protein sequence ID" value="SCU99592.1"/>
    <property type="molecule type" value="Genomic_DNA"/>
</dbReference>
<keyword evidence="2" id="KW-0436">Ligase</keyword>
<protein>
    <recommendedName>
        <fullName evidence="6">Oxalate--CoA ligase</fullName>
        <ecNumber evidence="5">6.2.1.8</ecNumber>
    </recommendedName>
    <alternativeName>
        <fullName evidence="7">Acyl-activating enzyme 3</fullName>
    </alternativeName>
    <alternativeName>
        <fullName evidence="8">Oxalyl-CoA synthetase</fullName>
    </alternativeName>
</protein>
<dbReference type="PANTHER" id="PTHR43201">
    <property type="entry name" value="ACYL-COA SYNTHETASE"/>
    <property type="match status" value="1"/>
</dbReference>
<evidence type="ECO:0000256" key="8">
    <source>
        <dbReference type="ARBA" id="ARBA00083427"/>
    </source>
</evidence>
<feature type="domain" description="AMP-dependent synthetase/ligase" evidence="9">
    <location>
        <begin position="18"/>
        <end position="395"/>
    </location>
</feature>
<evidence type="ECO:0000256" key="3">
    <source>
        <dbReference type="ARBA" id="ARBA00022741"/>
    </source>
</evidence>
<dbReference type="EC" id="6.2.1.8" evidence="5"/>
<dbReference type="InterPro" id="IPR025110">
    <property type="entry name" value="AMP-bd_C"/>
</dbReference>
<dbReference type="InterPro" id="IPR042099">
    <property type="entry name" value="ANL_N_sf"/>
</dbReference>
<evidence type="ECO:0000259" key="10">
    <source>
        <dbReference type="Pfam" id="PF13193"/>
    </source>
</evidence>
<evidence type="ECO:0000256" key="2">
    <source>
        <dbReference type="ARBA" id="ARBA00022598"/>
    </source>
</evidence>
<reference evidence="12" key="1">
    <citation type="submission" date="2016-03" db="EMBL/GenBank/DDBJ databases">
        <authorList>
            <person name="Devillers Hugo."/>
        </authorList>
    </citation>
    <scope>NUCLEOTIDE SEQUENCE [LARGE SCALE GENOMIC DNA]</scope>
</reference>
<evidence type="ECO:0000256" key="5">
    <source>
        <dbReference type="ARBA" id="ARBA00066722"/>
    </source>
</evidence>
<dbReference type="InterPro" id="IPR045851">
    <property type="entry name" value="AMP-bd_C_sf"/>
</dbReference>
<sequence length="539" mass="59930">MALEDRSVASFNENFKVSDNVAVIVPETGVQVTYRDLSHMTGHFQTMFRSPDSPLYEVIGRQSAVAISMPNGLEFITAFLGATTDSKIGAPLNSNYRAEEFNFYLNDLKAKAICVPEGTVKQGSKAEILKSATKFGCFVVELYFNKDRFRVEYDIYSPNDSYKQKVYSSTDKAVFVNLDKKFPGFARSSDVALVLHTSGTTSAPKTVPLLHLNIVRSMRNIAATYKLTSQDRSYVVMPLFHVHGLIGVLLSSFWAQGSIVVPAKFSAKNFWSDFVNWGCNWFSCVPTISMIMLNTPKPPVLPKIRFIRSCSSALAPSTFQKLEKEFQAPVLEAYAMTEASHQMTSNNLPPGKRKPGTVGQPQGVEVFILDDKDNVLPRGSQGEVSIRGENVTLGYAHNDKANRENFTKRENYFRTGDQGYFDSEGFLVLTGRLKELINRGGEKISPIELDGVMLSHPKVDEAVAFGVADDKYGQVVNAAVVVKPGQKLDYKELSDYMRKTLASFKIPTRIFFVDKLPKTATGKIQRRIIAEVFAGKSKL</sequence>
<evidence type="ECO:0000256" key="1">
    <source>
        <dbReference type="ARBA" id="ARBA00006432"/>
    </source>
</evidence>
<dbReference type="GO" id="GO:0005737">
    <property type="term" value="C:cytoplasm"/>
    <property type="evidence" value="ECO:0007669"/>
    <property type="project" value="UniProtKB-ARBA"/>
</dbReference>
<dbReference type="InterPro" id="IPR020845">
    <property type="entry name" value="AMP-binding_CS"/>
</dbReference>
<organism evidence="11 12">
    <name type="scientific">Lachancea nothofagi CBS 11611</name>
    <dbReference type="NCBI Taxonomy" id="1266666"/>
    <lineage>
        <taxon>Eukaryota</taxon>
        <taxon>Fungi</taxon>
        <taxon>Dikarya</taxon>
        <taxon>Ascomycota</taxon>
        <taxon>Saccharomycotina</taxon>
        <taxon>Saccharomycetes</taxon>
        <taxon>Saccharomycetales</taxon>
        <taxon>Saccharomycetaceae</taxon>
        <taxon>Lachancea</taxon>
    </lineage>
</organism>
<evidence type="ECO:0000259" key="9">
    <source>
        <dbReference type="Pfam" id="PF00501"/>
    </source>
</evidence>
<evidence type="ECO:0000313" key="11">
    <source>
        <dbReference type="EMBL" id="SCU99592.1"/>
    </source>
</evidence>
<proteinExistence type="inferred from homology"/>
<feature type="domain" description="AMP-binding enzyme C-terminal" evidence="10">
    <location>
        <begin position="448"/>
        <end position="523"/>
    </location>
</feature>
<dbReference type="GO" id="GO:0031956">
    <property type="term" value="F:medium-chain fatty acid-CoA ligase activity"/>
    <property type="evidence" value="ECO:0007669"/>
    <property type="project" value="TreeGrafter"/>
</dbReference>
<comment type="similarity">
    <text evidence="1">Belongs to the ATP-dependent AMP-binding enzyme family.</text>
</comment>
<dbReference type="InterPro" id="IPR000873">
    <property type="entry name" value="AMP-dep_synth/lig_dom"/>
</dbReference>
<dbReference type="Pfam" id="PF13193">
    <property type="entry name" value="AMP-binding_C"/>
    <property type="match status" value="1"/>
</dbReference>
<evidence type="ECO:0000313" key="12">
    <source>
        <dbReference type="Proteomes" id="UP000189911"/>
    </source>
</evidence>
<dbReference type="GO" id="GO:0005524">
    <property type="term" value="F:ATP binding"/>
    <property type="evidence" value="ECO:0007669"/>
    <property type="project" value="UniProtKB-KW"/>
</dbReference>
<dbReference type="Proteomes" id="UP000189911">
    <property type="component" value="Chromosome F"/>
</dbReference>
<dbReference type="PROSITE" id="PS00455">
    <property type="entry name" value="AMP_BINDING"/>
    <property type="match status" value="1"/>
</dbReference>
<keyword evidence="4" id="KW-0067">ATP-binding</keyword>
<dbReference type="SUPFAM" id="SSF56801">
    <property type="entry name" value="Acetyl-CoA synthetase-like"/>
    <property type="match status" value="1"/>
</dbReference>
<keyword evidence="3" id="KW-0547">Nucleotide-binding</keyword>
<dbReference type="CDD" id="cd05926">
    <property type="entry name" value="FACL_fum10p_like"/>
    <property type="match status" value="1"/>
</dbReference>
<dbReference type="GO" id="GO:0033611">
    <property type="term" value="P:oxalate catabolic process"/>
    <property type="evidence" value="ECO:0007669"/>
    <property type="project" value="UniProtKB-ARBA"/>
</dbReference>
<dbReference type="Pfam" id="PF00501">
    <property type="entry name" value="AMP-binding"/>
    <property type="match status" value="1"/>
</dbReference>
<evidence type="ECO:0000256" key="6">
    <source>
        <dbReference type="ARBA" id="ARBA00067955"/>
    </source>
</evidence>
<gene>
    <name evidence="11" type="ORF">LANO_0F02542G</name>
</gene>
<name>A0A1G4K6R7_9SACH</name>
<evidence type="ECO:0000256" key="4">
    <source>
        <dbReference type="ARBA" id="ARBA00022840"/>
    </source>
</evidence>
<dbReference type="Gene3D" id="3.30.300.30">
    <property type="match status" value="1"/>
</dbReference>
<dbReference type="OrthoDB" id="3633556at2759"/>
<dbReference type="PANTHER" id="PTHR43201:SF5">
    <property type="entry name" value="MEDIUM-CHAIN ACYL-COA LIGASE ACSF2, MITOCHONDRIAL"/>
    <property type="match status" value="1"/>
</dbReference>
<dbReference type="GO" id="GO:0006631">
    <property type="term" value="P:fatty acid metabolic process"/>
    <property type="evidence" value="ECO:0007669"/>
    <property type="project" value="TreeGrafter"/>
</dbReference>
<dbReference type="InterPro" id="IPR045310">
    <property type="entry name" value="Pcs60-like"/>
</dbReference>
<accession>A0A1G4K6R7</accession>
<dbReference type="FunFam" id="3.30.300.30:FF:000007">
    <property type="entry name" value="4-coumarate--CoA ligase 2"/>
    <property type="match status" value="1"/>
</dbReference>
<dbReference type="FunFam" id="3.40.50.12780:FF:000039">
    <property type="entry name" value="Peroxisomal-coenzyme A synthetase"/>
    <property type="match status" value="1"/>
</dbReference>
<dbReference type="Gene3D" id="3.40.50.12780">
    <property type="entry name" value="N-terminal domain of ligase-like"/>
    <property type="match status" value="1"/>
</dbReference>
<dbReference type="GO" id="GO:0050203">
    <property type="term" value="F:oxalate-CoA ligase activity"/>
    <property type="evidence" value="ECO:0007669"/>
    <property type="project" value="UniProtKB-EC"/>
</dbReference>